<dbReference type="AlphaFoldDB" id="A0A239A3X4"/>
<dbReference type="RefSeq" id="WP_089323632.1">
    <property type="nucleotide sequence ID" value="NZ_FZOB01000015.1"/>
</dbReference>
<evidence type="ECO:0000313" key="2">
    <source>
        <dbReference type="EMBL" id="SNR90345.1"/>
    </source>
</evidence>
<gene>
    <name evidence="2" type="ORF">SAMN06265340_11512</name>
</gene>
<dbReference type="Proteomes" id="UP000198405">
    <property type="component" value="Unassembled WGS sequence"/>
</dbReference>
<sequence>MPKSHNFTFVSAECFTHCEIGMTVHKLSAPYVRNPLPISVISVLFIPSVETAKIFLDAKLPKPSFTLKGIKVYNEQENIKVTRELSTALKIKTKADICVASSAGNGKGIVTILFKDKFYTIETETQIEDFAKATLKEIERRKKEAVEKTIKFLKELMKE</sequence>
<feature type="coiled-coil region" evidence="1">
    <location>
        <begin position="128"/>
        <end position="156"/>
    </location>
</feature>
<keyword evidence="3" id="KW-1185">Reference proteome</keyword>
<reference evidence="3" key="1">
    <citation type="submission" date="2017-06" db="EMBL/GenBank/DDBJ databases">
        <authorList>
            <person name="Varghese N."/>
            <person name="Submissions S."/>
        </authorList>
    </citation>
    <scope>NUCLEOTIDE SEQUENCE [LARGE SCALE GENOMIC DNA]</scope>
    <source>
        <strain evidence="3">DSM 15668</strain>
    </source>
</reference>
<dbReference type="InterPro" id="IPR009625">
    <property type="entry name" value="HcgF"/>
</dbReference>
<evidence type="ECO:0000313" key="3">
    <source>
        <dbReference type="Proteomes" id="UP000198405"/>
    </source>
</evidence>
<proteinExistence type="predicted"/>
<organism evidence="2 3">
    <name type="scientific">Desulfurobacterium atlanticum</name>
    <dbReference type="NCBI Taxonomy" id="240169"/>
    <lineage>
        <taxon>Bacteria</taxon>
        <taxon>Pseudomonadati</taxon>
        <taxon>Aquificota</taxon>
        <taxon>Aquificia</taxon>
        <taxon>Desulfurobacteriales</taxon>
        <taxon>Desulfurobacteriaceae</taxon>
        <taxon>Desulfurobacterium</taxon>
    </lineage>
</organism>
<keyword evidence="1" id="KW-0175">Coiled coil</keyword>
<accession>A0A239A3X4</accession>
<dbReference type="OrthoDB" id="13839at2"/>
<dbReference type="EMBL" id="FZOB01000015">
    <property type="protein sequence ID" value="SNR90345.1"/>
    <property type="molecule type" value="Genomic_DNA"/>
</dbReference>
<dbReference type="Pfam" id="PF06787">
    <property type="entry name" value="HcgF"/>
    <property type="match status" value="1"/>
</dbReference>
<protein>
    <submittedName>
        <fullName evidence="2">Uncharacterized protein, UPF0254 family</fullName>
    </submittedName>
</protein>
<evidence type="ECO:0000256" key="1">
    <source>
        <dbReference type="SAM" id="Coils"/>
    </source>
</evidence>
<name>A0A239A3X4_9BACT</name>